<feature type="transmembrane region" description="Helical" evidence="1">
    <location>
        <begin position="98"/>
        <end position="120"/>
    </location>
</feature>
<keyword evidence="1" id="KW-1133">Transmembrane helix</keyword>
<dbReference type="KEGG" id="frc:KX01_654"/>
<evidence type="ECO:0000313" key="2">
    <source>
        <dbReference type="EMBL" id="APC97036.1"/>
    </source>
</evidence>
<reference evidence="3" key="1">
    <citation type="submission" date="2014-10" db="EMBL/GenBank/DDBJ databases">
        <authorList>
            <person name="Kuske C.R."/>
            <person name="Challacombe J.F."/>
            <person name="Daligault H.E."/>
            <person name="Davenport K.W."/>
            <person name="Johnson S.L."/>
            <person name="Siddaramappa S."/>
            <person name="Petersen J.M."/>
        </authorList>
    </citation>
    <scope>NUCLEOTIDE SEQUENCE [LARGE SCALE GENOMIC DNA]</scope>
    <source>
        <strain evidence="3">CA97-1460</strain>
    </source>
</reference>
<dbReference type="STRING" id="1542390.KX01_654"/>
<keyword evidence="1" id="KW-0472">Membrane</keyword>
<feature type="transmembrane region" description="Helical" evidence="1">
    <location>
        <begin position="38"/>
        <end position="57"/>
    </location>
</feature>
<keyword evidence="1" id="KW-0812">Transmembrane</keyword>
<accession>A0A1J0KTS6</accession>
<dbReference type="RefSeq" id="WP_071663625.1">
    <property type="nucleotide sequence ID" value="NZ_CP009654.1"/>
</dbReference>
<dbReference type="AlphaFoldDB" id="A0A1J0KTS6"/>
<feature type="transmembrane region" description="Helical" evidence="1">
    <location>
        <begin position="69"/>
        <end position="86"/>
    </location>
</feature>
<sequence>MDNFLIANIVMQLLIGLSLFLASHFMSRIFENKKNDDPYFWICMLLFSISPSLYGYLLYKLFPTSVDSYNSFLSGTIMISVVGLLFSEKGYRKFSDTIINRNTVAAISVLLVAVFIYFSAIDSEDLSYYSLTTLQYYGSTGQFLSVAVYPMILLTALILFLFRYSMSISVFAFYMLCQIIDDLGHGAKDVFWLAKYDFDDIVSSLVVFGFHVISLIILLKARKKYYLRIKAK</sequence>
<dbReference type="Proteomes" id="UP000182521">
    <property type="component" value="Chromosome"/>
</dbReference>
<feature type="transmembrane region" description="Helical" evidence="1">
    <location>
        <begin position="6"/>
        <end position="26"/>
    </location>
</feature>
<keyword evidence="3" id="KW-1185">Reference proteome</keyword>
<evidence type="ECO:0000256" key="1">
    <source>
        <dbReference type="SAM" id="Phobius"/>
    </source>
</evidence>
<name>A0A1J0KTS6_9GAMM</name>
<proteinExistence type="predicted"/>
<feature type="transmembrane region" description="Helical" evidence="1">
    <location>
        <begin position="164"/>
        <end position="181"/>
    </location>
</feature>
<gene>
    <name evidence="2" type="ORF">KX01_654</name>
</gene>
<protein>
    <submittedName>
        <fullName evidence="2">Putative membrane protein</fullName>
    </submittedName>
</protein>
<dbReference type="EMBL" id="CP009654">
    <property type="protein sequence ID" value="APC97036.1"/>
    <property type="molecule type" value="Genomic_DNA"/>
</dbReference>
<feature type="transmembrane region" description="Helical" evidence="1">
    <location>
        <begin position="140"/>
        <end position="159"/>
    </location>
</feature>
<evidence type="ECO:0000313" key="3">
    <source>
        <dbReference type="Proteomes" id="UP000182521"/>
    </source>
</evidence>
<dbReference type="OrthoDB" id="5604164at2"/>
<feature type="transmembrane region" description="Helical" evidence="1">
    <location>
        <begin position="201"/>
        <end position="219"/>
    </location>
</feature>
<organism evidence="2 3">
    <name type="scientific">Francisella frigiditurris</name>
    <dbReference type="NCBI Taxonomy" id="1542390"/>
    <lineage>
        <taxon>Bacteria</taxon>
        <taxon>Pseudomonadati</taxon>
        <taxon>Pseudomonadota</taxon>
        <taxon>Gammaproteobacteria</taxon>
        <taxon>Thiotrichales</taxon>
        <taxon>Francisellaceae</taxon>
        <taxon>Francisella</taxon>
    </lineage>
</organism>